<name>A0A8K0K205_LADFU</name>
<dbReference type="AlphaFoldDB" id="A0A8K0K205"/>
<reference evidence="1" key="2">
    <citation type="submission" date="2017-10" db="EMBL/GenBank/DDBJ databases">
        <title>Ladona fulva Genome sequencing and assembly.</title>
        <authorList>
            <person name="Murali S."/>
            <person name="Richards S."/>
            <person name="Bandaranaike D."/>
            <person name="Bellair M."/>
            <person name="Blankenburg K."/>
            <person name="Chao H."/>
            <person name="Dinh H."/>
            <person name="Doddapaneni H."/>
            <person name="Dugan-Rocha S."/>
            <person name="Elkadiri S."/>
            <person name="Gnanaolivu R."/>
            <person name="Hernandez B."/>
            <person name="Skinner E."/>
            <person name="Javaid M."/>
            <person name="Lee S."/>
            <person name="Li M."/>
            <person name="Ming W."/>
            <person name="Munidasa M."/>
            <person name="Muniz J."/>
            <person name="Nguyen L."/>
            <person name="Hughes D."/>
            <person name="Osuji N."/>
            <person name="Pu L.-L."/>
            <person name="Puazo M."/>
            <person name="Qu C."/>
            <person name="Quiroz J."/>
            <person name="Raj R."/>
            <person name="Weissenberger G."/>
            <person name="Xin Y."/>
            <person name="Zou X."/>
            <person name="Han Y."/>
            <person name="Worley K."/>
            <person name="Muzny D."/>
            <person name="Gibbs R."/>
        </authorList>
    </citation>
    <scope>NUCLEOTIDE SEQUENCE</scope>
    <source>
        <strain evidence="1">Sampled in the wild</strain>
    </source>
</reference>
<gene>
    <name evidence="1" type="ORF">J437_LFUL006586</name>
</gene>
<dbReference type="EMBL" id="KZ308300">
    <property type="protein sequence ID" value="KAG8226876.1"/>
    <property type="molecule type" value="Genomic_DNA"/>
</dbReference>
<dbReference type="OrthoDB" id="8011142at2759"/>
<evidence type="ECO:0000313" key="2">
    <source>
        <dbReference type="Proteomes" id="UP000792457"/>
    </source>
</evidence>
<keyword evidence="2" id="KW-1185">Reference proteome</keyword>
<dbReference type="Proteomes" id="UP000792457">
    <property type="component" value="Unassembled WGS sequence"/>
</dbReference>
<organism evidence="1 2">
    <name type="scientific">Ladona fulva</name>
    <name type="common">Scarce chaser dragonfly</name>
    <name type="synonym">Libellula fulva</name>
    <dbReference type="NCBI Taxonomy" id="123851"/>
    <lineage>
        <taxon>Eukaryota</taxon>
        <taxon>Metazoa</taxon>
        <taxon>Ecdysozoa</taxon>
        <taxon>Arthropoda</taxon>
        <taxon>Hexapoda</taxon>
        <taxon>Insecta</taxon>
        <taxon>Pterygota</taxon>
        <taxon>Palaeoptera</taxon>
        <taxon>Odonata</taxon>
        <taxon>Epiprocta</taxon>
        <taxon>Anisoptera</taxon>
        <taxon>Libelluloidea</taxon>
        <taxon>Libellulidae</taxon>
        <taxon>Ladona</taxon>
    </lineage>
</organism>
<protein>
    <submittedName>
        <fullName evidence="1">Uncharacterized protein</fullName>
    </submittedName>
</protein>
<accession>A0A8K0K205</accession>
<sequence>MGAHLTEGCLMKIAVSGWDIYFSHPEEGNGYRVFVPPMSDTIQDLRHRIVEAVNSITRDHVIRVWQEMCHRFDICRVTNGVHIECIKS</sequence>
<evidence type="ECO:0000313" key="1">
    <source>
        <dbReference type="EMBL" id="KAG8226876.1"/>
    </source>
</evidence>
<comment type="caution">
    <text evidence="1">The sequence shown here is derived from an EMBL/GenBank/DDBJ whole genome shotgun (WGS) entry which is preliminary data.</text>
</comment>
<reference evidence="1" key="1">
    <citation type="submission" date="2013-04" db="EMBL/GenBank/DDBJ databases">
        <authorList>
            <person name="Qu J."/>
            <person name="Murali S.C."/>
            <person name="Bandaranaike D."/>
            <person name="Bellair M."/>
            <person name="Blankenburg K."/>
            <person name="Chao H."/>
            <person name="Dinh H."/>
            <person name="Doddapaneni H."/>
            <person name="Downs B."/>
            <person name="Dugan-Rocha S."/>
            <person name="Elkadiri S."/>
            <person name="Gnanaolivu R.D."/>
            <person name="Hernandez B."/>
            <person name="Javaid M."/>
            <person name="Jayaseelan J.C."/>
            <person name="Lee S."/>
            <person name="Li M."/>
            <person name="Ming W."/>
            <person name="Munidasa M."/>
            <person name="Muniz J."/>
            <person name="Nguyen L."/>
            <person name="Ongeri F."/>
            <person name="Osuji N."/>
            <person name="Pu L.-L."/>
            <person name="Puazo M."/>
            <person name="Qu C."/>
            <person name="Quiroz J."/>
            <person name="Raj R."/>
            <person name="Weissenberger G."/>
            <person name="Xin Y."/>
            <person name="Zou X."/>
            <person name="Han Y."/>
            <person name="Richards S."/>
            <person name="Worley K."/>
            <person name="Muzny D."/>
            <person name="Gibbs R."/>
        </authorList>
    </citation>
    <scope>NUCLEOTIDE SEQUENCE</scope>
    <source>
        <strain evidence="1">Sampled in the wild</strain>
    </source>
</reference>
<proteinExistence type="predicted"/>